<evidence type="ECO:0000313" key="2">
    <source>
        <dbReference type="EMBL" id="KPA36358.1"/>
    </source>
</evidence>
<dbReference type="Pfam" id="PF26528">
    <property type="entry name" value="SnoaL_6"/>
    <property type="match status" value="1"/>
</dbReference>
<organism evidence="2 3">
    <name type="scientific">Fusarium langsethiae</name>
    <dbReference type="NCBI Taxonomy" id="179993"/>
    <lineage>
        <taxon>Eukaryota</taxon>
        <taxon>Fungi</taxon>
        <taxon>Dikarya</taxon>
        <taxon>Ascomycota</taxon>
        <taxon>Pezizomycotina</taxon>
        <taxon>Sordariomycetes</taxon>
        <taxon>Hypocreomycetidae</taxon>
        <taxon>Hypocreales</taxon>
        <taxon>Nectriaceae</taxon>
        <taxon>Fusarium</taxon>
    </lineage>
</organism>
<proteinExistence type="predicted"/>
<accession>A0A0M9EMX7</accession>
<sequence length="191" mass="22177">MVPTNASLHEQLRDLYREYRQTKDIASKAIFFFPQCHQICRTNPSYAAKNSETIIKYLFEAGTVIEDIYQKAGWVQEQNNGPPRSVYSTRPLNSTEMRDFGTIKELAPAGIESVEEVRKKAEDEKWEGLRVNMWTEDETDRGILVKVHYWWRMEPLGSDNGTWKQIFHDILYLGPKDGTEKDAGSEIIEEK</sequence>
<evidence type="ECO:0000259" key="1">
    <source>
        <dbReference type="Pfam" id="PF26528"/>
    </source>
</evidence>
<dbReference type="InterPro" id="IPR058931">
    <property type="entry name" value="SnoaL_6"/>
</dbReference>
<evidence type="ECO:0000313" key="3">
    <source>
        <dbReference type="Proteomes" id="UP000037904"/>
    </source>
</evidence>
<dbReference type="OrthoDB" id="5396546at2759"/>
<dbReference type="Proteomes" id="UP000037904">
    <property type="component" value="Unassembled WGS sequence"/>
</dbReference>
<comment type="caution">
    <text evidence="2">The sequence shown here is derived from an EMBL/GenBank/DDBJ whole genome shotgun (WGS) entry which is preliminary data.</text>
</comment>
<dbReference type="AlphaFoldDB" id="A0A0M9EMX7"/>
<name>A0A0M9EMX7_FUSLA</name>
<protein>
    <recommendedName>
        <fullName evidence="1">SnoaL-like domain-containing protein</fullName>
    </recommendedName>
</protein>
<reference evidence="2 3" key="1">
    <citation type="submission" date="2015-04" db="EMBL/GenBank/DDBJ databases">
        <title>The draft genome sequence of Fusarium langsethiae, a T-2/HT-2 mycotoxin producer.</title>
        <authorList>
            <person name="Lysoe E."/>
            <person name="Divon H.H."/>
            <person name="Terzi V."/>
            <person name="Orru L."/>
            <person name="Lamontanara A."/>
            <person name="Kolseth A.-K."/>
            <person name="Frandsen R.J."/>
            <person name="Nielsen K."/>
            <person name="Thrane U."/>
        </authorList>
    </citation>
    <scope>NUCLEOTIDE SEQUENCE [LARGE SCALE GENOMIC DNA]</scope>
    <source>
        <strain evidence="2 3">Fl201059</strain>
    </source>
</reference>
<gene>
    <name evidence="2" type="ORF">FLAG1_10884</name>
</gene>
<feature type="domain" description="SnoaL-like" evidence="1">
    <location>
        <begin position="4"/>
        <end position="180"/>
    </location>
</feature>
<dbReference type="EMBL" id="JXCE01000664">
    <property type="protein sequence ID" value="KPA36358.1"/>
    <property type="molecule type" value="Genomic_DNA"/>
</dbReference>
<keyword evidence="3" id="KW-1185">Reference proteome</keyword>